<dbReference type="Pfam" id="PF07457">
    <property type="entry name" value="DUF1516"/>
    <property type="match status" value="1"/>
</dbReference>
<reference evidence="6 7" key="1">
    <citation type="submission" date="2018-08" db="EMBL/GenBank/DDBJ databases">
        <title>Genomic Encyclopedia of Type Strains, Phase IV (KMG-IV): sequencing the most valuable type-strain genomes for metagenomic binning, comparative biology and taxonomic classification.</title>
        <authorList>
            <person name="Goeker M."/>
        </authorList>
    </citation>
    <scope>NUCLEOTIDE SEQUENCE [LARGE SCALE GENOMIC DNA]</scope>
    <source>
        <strain evidence="6 7">DSM 17274</strain>
    </source>
</reference>
<evidence type="ECO:0000256" key="4">
    <source>
        <dbReference type="ARBA" id="ARBA00023136"/>
    </source>
</evidence>
<evidence type="ECO:0000313" key="6">
    <source>
        <dbReference type="EMBL" id="REG20796.1"/>
    </source>
</evidence>
<evidence type="ECO:0000256" key="1">
    <source>
        <dbReference type="ARBA" id="ARBA00022475"/>
    </source>
</evidence>
<keyword evidence="1 5" id="KW-1003">Cell membrane</keyword>
<accession>A0A3E0ARK6</accession>
<dbReference type="HAMAP" id="MF_01536">
    <property type="entry name" value="UPF0344"/>
    <property type="match status" value="1"/>
</dbReference>
<feature type="transmembrane region" description="Helical" evidence="5">
    <location>
        <begin position="70"/>
        <end position="91"/>
    </location>
</feature>
<feature type="transmembrane region" description="Helical" evidence="5">
    <location>
        <begin position="6"/>
        <end position="23"/>
    </location>
</feature>
<dbReference type="GO" id="GO:0005886">
    <property type="term" value="C:plasma membrane"/>
    <property type="evidence" value="ECO:0007669"/>
    <property type="project" value="UniProtKB-SubCell"/>
</dbReference>
<dbReference type="AlphaFoldDB" id="A0A3E0ARK6"/>
<feature type="transmembrane region" description="Helical" evidence="5">
    <location>
        <begin position="103"/>
        <end position="125"/>
    </location>
</feature>
<feature type="transmembrane region" description="Helical" evidence="5">
    <location>
        <begin position="35"/>
        <end position="58"/>
    </location>
</feature>
<proteinExistence type="inferred from homology"/>
<gene>
    <name evidence="6" type="ORF">DFR63_2186</name>
</gene>
<comment type="similarity">
    <text evidence="5">Belongs to the UPF0344 family.</text>
</comment>
<comment type="subcellular location">
    <subcellularLocation>
        <location evidence="5">Cell membrane</location>
        <topology evidence="5">Multi-pass membrane protein</topology>
    </subcellularLocation>
</comment>
<dbReference type="EMBL" id="QUMW01000016">
    <property type="protein sequence ID" value="REG20796.1"/>
    <property type="molecule type" value="Genomic_DNA"/>
</dbReference>
<dbReference type="Proteomes" id="UP000257076">
    <property type="component" value="Unassembled WGS sequence"/>
</dbReference>
<name>A0A3E0ARK6_9STAP</name>
<evidence type="ECO:0000256" key="3">
    <source>
        <dbReference type="ARBA" id="ARBA00022989"/>
    </source>
</evidence>
<protein>
    <recommendedName>
        <fullName evidence="5">UPF0344 protein DFR63_2186</fullName>
    </recommendedName>
</protein>
<evidence type="ECO:0000256" key="5">
    <source>
        <dbReference type="HAMAP-Rule" id="MF_01536"/>
    </source>
</evidence>
<keyword evidence="3 5" id="KW-1133">Transmembrane helix</keyword>
<dbReference type="RefSeq" id="WP_115885943.1">
    <property type="nucleotide sequence ID" value="NZ_CBCSHX010000008.1"/>
</dbReference>
<organism evidence="6 7">
    <name type="scientific">Jeotgalicoccus halotolerans</name>
    <dbReference type="NCBI Taxonomy" id="157227"/>
    <lineage>
        <taxon>Bacteria</taxon>
        <taxon>Bacillati</taxon>
        <taxon>Bacillota</taxon>
        <taxon>Bacilli</taxon>
        <taxon>Bacillales</taxon>
        <taxon>Staphylococcaceae</taxon>
        <taxon>Jeotgalicoccus</taxon>
    </lineage>
</organism>
<evidence type="ECO:0000256" key="2">
    <source>
        <dbReference type="ARBA" id="ARBA00022692"/>
    </source>
</evidence>
<comment type="caution">
    <text evidence="6">The sequence shown here is derived from an EMBL/GenBank/DDBJ whole genome shotgun (WGS) entry which is preliminary data.</text>
</comment>
<dbReference type="OrthoDB" id="2365314at2"/>
<evidence type="ECO:0000313" key="7">
    <source>
        <dbReference type="Proteomes" id="UP000257076"/>
    </source>
</evidence>
<dbReference type="InterPro" id="IPR010899">
    <property type="entry name" value="UPF0344"/>
</dbReference>
<keyword evidence="7" id="KW-1185">Reference proteome</keyword>
<keyword evidence="2 5" id="KW-0812">Transmembrane</keyword>
<sequence>MLHLHLTAIIVSFILFIAVYAMYKKNNTAENKPAFILHMVLRVFYLLVLFSGIMVYVGNMEGISNAGSHMQYGIKALLGILSVGFMEMAIVRLKKNSRKATGLLIVCLVLIIATVIMGAMLPLGMLSF</sequence>
<keyword evidence="4 5" id="KW-0472">Membrane</keyword>